<dbReference type="EMBL" id="GBRH01223140">
    <property type="protein sequence ID" value="JAD74755.1"/>
    <property type="molecule type" value="Transcribed_RNA"/>
</dbReference>
<evidence type="ECO:0000313" key="1">
    <source>
        <dbReference type="EMBL" id="JAD74755.1"/>
    </source>
</evidence>
<organism evidence="1">
    <name type="scientific">Arundo donax</name>
    <name type="common">Giant reed</name>
    <name type="synonym">Donax arundinaceus</name>
    <dbReference type="NCBI Taxonomy" id="35708"/>
    <lineage>
        <taxon>Eukaryota</taxon>
        <taxon>Viridiplantae</taxon>
        <taxon>Streptophyta</taxon>
        <taxon>Embryophyta</taxon>
        <taxon>Tracheophyta</taxon>
        <taxon>Spermatophyta</taxon>
        <taxon>Magnoliopsida</taxon>
        <taxon>Liliopsida</taxon>
        <taxon>Poales</taxon>
        <taxon>Poaceae</taxon>
        <taxon>PACMAD clade</taxon>
        <taxon>Arundinoideae</taxon>
        <taxon>Arundineae</taxon>
        <taxon>Arundo</taxon>
    </lineage>
</organism>
<protein>
    <submittedName>
        <fullName evidence="1">Uncharacterized protein</fullName>
    </submittedName>
</protein>
<reference evidence="1" key="2">
    <citation type="journal article" date="2015" name="Data Brief">
        <title>Shoot transcriptome of the giant reed, Arundo donax.</title>
        <authorList>
            <person name="Barrero R.A."/>
            <person name="Guerrero F.D."/>
            <person name="Moolhuijzen P."/>
            <person name="Goolsby J.A."/>
            <person name="Tidwell J."/>
            <person name="Bellgard S.E."/>
            <person name="Bellgard M.I."/>
        </authorList>
    </citation>
    <scope>NUCLEOTIDE SEQUENCE</scope>
    <source>
        <tissue evidence="1">Shoot tissue taken approximately 20 cm above the soil surface</tissue>
    </source>
</reference>
<reference evidence="1" key="1">
    <citation type="submission" date="2014-09" db="EMBL/GenBank/DDBJ databases">
        <authorList>
            <person name="Magalhaes I.L.F."/>
            <person name="Oliveira U."/>
            <person name="Santos F.R."/>
            <person name="Vidigal T.H.D.A."/>
            <person name="Brescovit A.D."/>
            <person name="Santos A.J."/>
        </authorList>
    </citation>
    <scope>NUCLEOTIDE SEQUENCE</scope>
    <source>
        <tissue evidence="1">Shoot tissue taken approximately 20 cm above the soil surface</tissue>
    </source>
</reference>
<accession>A0A0A9CMZ1</accession>
<name>A0A0A9CMZ1_ARUDO</name>
<dbReference type="AlphaFoldDB" id="A0A0A9CMZ1"/>
<proteinExistence type="predicted"/>
<sequence length="39" mass="3965">MTMSEQETVPGHRASTAALISSITSNAASPMLIGAVFSV</sequence>